<feature type="compositionally biased region" description="Low complexity" evidence="1">
    <location>
        <begin position="69"/>
        <end position="92"/>
    </location>
</feature>
<dbReference type="GeneID" id="78486514"/>
<proteinExistence type="predicted"/>
<comment type="caution">
    <text evidence="3">The sequence shown here is derived from an EMBL/GenBank/DDBJ whole genome shotgun (WGS) entry which is preliminary data.</text>
</comment>
<evidence type="ECO:0000313" key="3">
    <source>
        <dbReference type="EMBL" id="GAN14532.1"/>
    </source>
</evidence>
<feature type="region of interest" description="Disordered" evidence="1">
    <location>
        <begin position="136"/>
        <end position="161"/>
    </location>
</feature>
<reference evidence="3 4" key="1">
    <citation type="submission" date="2014-08" db="EMBL/GenBank/DDBJ databases">
        <title>Whole genome shotgun sequence of Sphingomonas paucimobilis NBRC 13935.</title>
        <authorList>
            <person name="Hosoyama A."/>
            <person name="Hashimoto M."/>
            <person name="Hosoyama Y."/>
            <person name="Noguchi M."/>
            <person name="Uohara A."/>
            <person name="Ohji S."/>
            <person name="Katano-Makiyama Y."/>
            <person name="Ichikawa N."/>
            <person name="Kimura A."/>
            <person name="Yamazoe A."/>
            <person name="Fujita N."/>
        </authorList>
    </citation>
    <scope>NUCLEOTIDE SEQUENCE [LARGE SCALE GENOMIC DNA]</scope>
    <source>
        <strain evidence="3 4">NBRC 13935</strain>
    </source>
</reference>
<protein>
    <submittedName>
        <fullName evidence="3">DNA, contig: SP643</fullName>
    </submittedName>
</protein>
<keyword evidence="2" id="KW-1133">Transmembrane helix</keyword>
<dbReference type="EMBL" id="BBJS01000043">
    <property type="protein sequence ID" value="GAN14532.1"/>
    <property type="molecule type" value="Genomic_DNA"/>
</dbReference>
<dbReference type="RefSeq" id="WP_042469192.1">
    <property type="nucleotide sequence ID" value="NZ_BBJS01000043.1"/>
</dbReference>
<gene>
    <name evidence="3" type="ORF">SP6_43_00290</name>
</gene>
<feature type="transmembrane region" description="Helical" evidence="2">
    <location>
        <begin position="21"/>
        <end position="40"/>
    </location>
</feature>
<keyword evidence="4" id="KW-1185">Reference proteome</keyword>
<evidence type="ECO:0000256" key="1">
    <source>
        <dbReference type="SAM" id="MobiDB-lite"/>
    </source>
</evidence>
<organism evidence="3 4">
    <name type="scientific">Sphingomonas paucimobilis NBRC 13935</name>
    <dbReference type="NCBI Taxonomy" id="1219050"/>
    <lineage>
        <taxon>Bacteria</taxon>
        <taxon>Pseudomonadati</taxon>
        <taxon>Pseudomonadota</taxon>
        <taxon>Alphaproteobacteria</taxon>
        <taxon>Sphingomonadales</taxon>
        <taxon>Sphingomonadaceae</taxon>
        <taxon>Sphingomonas</taxon>
    </lineage>
</organism>
<evidence type="ECO:0000313" key="4">
    <source>
        <dbReference type="Proteomes" id="UP000032025"/>
    </source>
</evidence>
<sequence>MKNANLPNVGDLPTLRQLNRATALAFGVAVALLATTILPAEYGVDPIGTGRLLGLTRMGEVKQAEHAAETATVPATTAPASPAARSSVPATAQTAEVKITLQPDEGREVKADMRAGDRIAYAWSTGGPEVRFELHGEEHDAPADKYTSYEKGSSAGEKGDFQAPFDGMHGWYWRNRTTAPVTITVTATGTFRSFAAKPKS</sequence>
<evidence type="ECO:0000256" key="2">
    <source>
        <dbReference type="SAM" id="Phobius"/>
    </source>
</evidence>
<accession>A0A0C9NE30</accession>
<keyword evidence="2" id="KW-0472">Membrane</keyword>
<dbReference type="Proteomes" id="UP000032025">
    <property type="component" value="Unassembled WGS sequence"/>
</dbReference>
<feature type="region of interest" description="Disordered" evidence="1">
    <location>
        <begin position="65"/>
        <end position="94"/>
    </location>
</feature>
<keyword evidence="2" id="KW-0812">Transmembrane</keyword>
<name>A0A0C9NE30_SPHPI</name>
<dbReference type="AlphaFoldDB" id="A0A0C9NE30"/>